<sequence>MHAQNIFAFLALAVVAMSAALPAAAVPAPDAEIVRKSEASADDVDITQIGDGY</sequence>
<organism evidence="2 3">
    <name type="scientific">Letharia columbiana</name>
    <dbReference type="NCBI Taxonomy" id="112416"/>
    <lineage>
        <taxon>Eukaryota</taxon>
        <taxon>Fungi</taxon>
        <taxon>Dikarya</taxon>
        <taxon>Ascomycota</taxon>
        <taxon>Pezizomycotina</taxon>
        <taxon>Lecanoromycetes</taxon>
        <taxon>OSLEUM clade</taxon>
        <taxon>Lecanoromycetidae</taxon>
        <taxon>Lecanorales</taxon>
        <taxon>Lecanorineae</taxon>
        <taxon>Parmeliaceae</taxon>
        <taxon>Letharia</taxon>
    </lineage>
</organism>
<evidence type="ECO:0000256" key="1">
    <source>
        <dbReference type="SAM" id="SignalP"/>
    </source>
</evidence>
<evidence type="ECO:0000313" key="2">
    <source>
        <dbReference type="EMBL" id="KAF6230926.1"/>
    </source>
</evidence>
<keyword evidence="3" id="KW-1185">Reference proteome</keyword>
<evidence type="ECO:0000313" key="3">
    <source>
        <dbReference type="Proteomes" id="UP000578531"/>
    </source>
</evidence>
<name>A0A8H6L0F7_9LECA</name>
<dbReference type="Proteomes" id="UP000578531">
    <property type="component" value="Unassembled WGS sequence"/>
</dbReference>
<comment type="caution">
    <text evidence="2">The sequence shown here is derived from an EMBL/GenBank/DDBJ whole genome shotgun (WGS) entry which is preliminary data.</text>
</comment>
<feature type="signal peptide" evidence="1">
    <location>
        <begin position="1"/>
        <end position="25"/>
    </location>
</feature>
<protein>
    <submittedName>
        <fullName evidence="2">Uncharacterized protein</fullName>
    </submittedName>
</protein>
<reference evidence="2 3" key="1">
    <citation type="journal article" date="2020" name="Genomics">
        <title>Complete, high-quality genomes from long-read metagenomic sequencing of two wolf lichen thalli reveals enigmatic genome architecture.</title>
        <authorList>
            <person name="McKenzie S.K."/>
            <person name="Walston R.F."/>
            <person name="Allen J.L."/>
        </authorList>
    </citation>
    <scope>NUCLEOTIDE SEQUENCE [LARGE SCALE GENOMIC DNA]</scope>
    <source>
        <strain evidence="2">WasteWater2</strain>
    </source>
</reference>
<gene>
    <name evidence="2" type="ORF">HO173_010834</name>
</gene>
<keyword evidence="1" id="KW-0732">Signal</keyword>
<dbReference type="RefSeq" id="XP_037160359.1">
    <property type="nucleotide sequence ID" value="XM_037312719.1"/>
</dbReference>
<proteinExistence type="predicted"/>
<dbReference type="GeneID" id="59292480"/>
<dbReference type="EMBL" id="JACCJC010000062">
    <property type="protein sequence ID" value="KAF6230926.1"/>
    <property type="molecule type" value="Genomic_DNA"/>
</dbReference>
<accession>A0A8H6L0F7</accession>
<feature type="chain" id="PRO_5034033772" evidence="1">
    <location>
        <begin position="26"/>
        <end position="53"/>
    </location>
</feature>
<dbReference type="AlphaFoldDB" id="A0A8H6L0F7"/>